<keyword evidence="2 5" id="KW-0812">Transmembrane</keyword>
<keyword evidence="4 5" id="KW-0472">Membrane</keyword>
<dbReference type="RefSeq" id="WP_366192306.1">
    <property type="nucleotide sequence ID" value="NZ_JBFBVU010000006.1"/>
</dbReference>
<feature type="transmembrane region" description="Helical" evidence="5">
    <location>
        <begin position="22"/>
        <end position="40"/>
    </location>
</feature>
<comment type="caution">
    <text evidence="6">The sequence shown here is derived from an EMBL/GenBank/DDBJ whole genome shotgun (WGS) entry which is preliminary data.</text>
</comment>
<keyword evidence="3 5" id="KW-1133">Transmembrane helix</keyword>
<evidence type="ECO:0000313" key="7">
    <source>
        <dbReference type="Proteomes" id="UP001553161"/>
    </source>
</evidence>
<dbReference type="InterPro" id="IPR032808">
    <property type="entry name" value="DoxX"/>
</dbReference>
<evidence type="ECO:0000313" key="6">
    <source>
        <dbReference type="EMBL" id="MEV8466507.1"/>
    </source>
</evidence>
<comment type="subcellular location">
    <subcellularLocation>
        <location evidence="1">Membrane</location>
        <topology evidence="1">Multi-pass membrane protein</topology>
    </subcellularLocation>
</comment>
<reference evidence="6 7" key="1">
    <citation type="submission" date="2024-07" db="EMBL/GenBank/DDBJ databases">
        <authorList>
            <person name="Kang M."/>
        </authorList>
    </citation>
    <scope>NUCLEOTIDE SEQUENCE [LARGE SCALE GENOMIC DNA]</scope>
    <source>
        <strain evidence="6 7">DFM31</strain>
    </source>
</reference>
<accession>A0ABV3L4P4</accession>
<sequence length="185" mass="20226">MNTLVSLYNSAFGLLERATDGWLTPTLARLVFAGTLLVYYWASALTKLGDGIFGFLFPSPGAYIQIFPKAVEAAGYDTSQLGFFHWLVVLLGTYAEFLLPLMIVIGLLTRAAALGMIGFVIVQSWVDITGHGLAAKDIGAWFDRDPSSLIVDQRSFWIFLLLVLVLKGAGPFAADRFVLNRKSDA</sequence>
<protein>
    <submittedName>
        <fullName evidence="6">DoxX family membrane protein</fullName>
    </submittedName>
</protein>
<evidence type="ECO:0000256" key="3">
    <source>
        <dbReference type="ARBA" id="ARBA00022989"/>
    </source>
</evidence>
<organism evidence="6 7">
    <name type="scientific">Meridianimarinicoccus marinus</name>
    <dbReference type="NCBI Taxonomy" id="3231483"/>
    <lineage>
        <taxon>Bacteria</taxon>
        <taxon>Pseudomonadati</taxon>
        <taxon>Pseudomonadota</taxon>
        <taxon>Alphaproteobacteria</taxon>
        <taxon>Rhodobacterales</taxon>
        <taxon>Paracoccaceae</taxon>
        <taxon>Meridianimarinicoccus</taxon>
    </lineage>
</organism>
<dbReference type="Pfam" id="PF07681">
    <property type="entry name" value="DoxX"/>
    <property type="match status" value="1"/>
</dbReference>
<dbReference type="Proteomes" id="UP001553161">
    <property type="component" value="Unassembled WGS sequence"/>
</dbReference>
<dbReference type="EMBL" id="JBFBVU010000006">
    <property type="protein sequence ID" value="MEV8466507.1"/>
    <property type="molecule type" value="Genomic_DNA"/>
</dbReference>
<evidence type="ECO:0000256" key="2">
    <source>
        <dbReference type="ARBA" id="ARBA00022692"/>
    </source>
</evidence>
<evidence type="ECO:0000256" key="4">
    <source>
        <dbReference type="ARBA" id="ARBA00023136"/>
    </source>
</evidence>
<proteinExistence type="predicted"/>
<name>A0ABV3L4P4_9RHOB</name>
<evidence type="ECO:0000256" key="5">
    <source>
        <dbReference type="SAM" id="Phobius"/>
    </source>
</evidence>
<keyword evidence="7" id="KW-1185">Reference proteome</keyword>
<feature type="transmembrane region" description="Helical" evidence="5">
    <location>
        <begin position="112"/>
        <end position="135"/>
    </location>
</feature>
<feature type="transmembrane region" description="Helical" evidence="5">
    <location>
        <begin position="155"/>
        <end position="174"/>
    </location>
</feature>
<evidence type="ECO:0000256" key="1">
    <source>
        <dbReference type="ARBA" id="ARBA00004141"/>
    </source>
</evidence>
<feature type="transmembrane region" description="Helical" evidence="5">
    <location>
        <begin position="83"/>
        <end position="105"/>
    </location>
</feature>
<gene>
    <name evidence="6" type="ORF">AB0T83_06895</name>
</gene>